<reference evidence="3" key="1">
    <citation type="submission" date="2021-04" db="EMBL/GenBank/DDBJ databases">
        <title>Draft genome sequence of Xylanibacillus composti strain K13.</title>
        <authorList>
            <person name="Uke A."/>
            <person name="Chhe C."/>
            <person name="Baramee S."/>
            <person name="Kosugi A."/>
        </authorList>
    </citation>
    <scope>NUCLEOTIDE SEQUENCE</scope>
    <source>
        <strain evidence="3">K13</strain>
    </source>
</reference>
<sequence length="209" mass="24072">MSVTEKATIHLRLHRRVTHLSDQPVRLGDVASLFAPPELESKLREAIVYRHNPADGHIVMVEMLDVLHAVERIAPKAAVEVYGEPQAIVELRERKGSPNVILVAFVLLLLFLGSGLAIMNFHADVNMLEVQRKIYQFITGREDEHPYLLQIPYSLGLAAGMMIFFNRLFKKRFNEEPTPLELEMYLYEQNINQYIVTEEYRKKRETEGG</sequence>
<dbReference type="EMBL" id="BOVK01000027">
    <property type="protein sequence ID" value="GIQ69394.1"/>
    <property type="molecule type" value="Genomic_DNA"/>
</dbReference>
<name>A0A8J4M273_9BACL</name>
<dbReference type="Proteomes" id="UP000677918">
    <property type="component" value="Unassembled WGS sequence"/>
</dbReference>
<evidence type="ECO:0000259" key="2">
    <source>
        <dbReference type="Pfam" id="PF12164"/>
    </source>
</evidence>
<keyword evidence="1" id="KW-0812">Transmembrane</keyword>
<feature type="transmembrane region" description="Helical" evidence="1">
    <location>
        <begin position="147"/>
        <end position="165"/>
    </location>
</feature>
<keyword evidence="1" id="KW-1133">Transmembrane helix</keyword>
<keyword evidence="4" id="KW-1185">Reference proteome</keyword>
<evidence type="ECO:0000313" key="3">
    <source>
        <dbReference type="EMBL" id="GIQ69394.1"/>
    </source>
</evidence>
<evidence type="ECO:0000313" key="4">
    <source>
        <dbReference type="Proteomes" id="UP000677918"/>
    </source>
</evidence>
<evidence type="ECO:0000256" key="1">
    <source>
        <dbReference type="SAM" id="Phobius"/>
    </source>
</evidence>
<feature type="transmembrane region" description="Helical" evidence="1">
    <location>
        <begin position="100"/>
        <end position="123"/>
    </location>
</feature>
<organism evidence="3 4">
    <name type="scientific">Xylanibacillus composti</name>
    <dbReference type="NCBI Taxonomy" id="1572762"/>
    <lineage>
        <taxon>Bacteria</taxon>
        <taxon>Bacillati</taxon>
        <taxon>Bacillota</taxon>
        <taxon>Bacilli</taxon>
        <taxon>Bacillales</taxon>
        <taxon>Paenibacillaceae</taxon>
        <taxon>Xylanibacillus</taxon>
    </lineage>
</organism>
<dbReference type="Pfam" id="PF12164">
    <property type="entry name" value="SporV_AA"/>
    <property type="match status" value="1"/>
</dbReference>
<gene>
    <name evidence="3" type="primary">spoVAA</name>
    <name evidence="3" type="ORF">XYCOK13_22180</name>
</gene>
<feature type="domain" description="Stage V sporulation protein AA" evidence="2">
    <location>
        <begin position="7"/>
        <end position="94"/>
    </location>
</feature>
<proteinExistence type="predicted"/>
<protein>
    <submittedName>
        <fullName evidence="3">Stage V sporulation protein AA</fullName>
    </submittedName>
</protein>
<dbReference type="InterPro" id="IPR021997">
    <property type="entry name" value="SporV_AA"/>
</dbReference>
<dbReference type="AlphaFoldDB" id="A0A8J4M273"/>
<accession>A0A8J4M273</accession>
<dbReference type="Gene3D" id="2.60.480.10">
    <property type="entry name" value="eubacterium ventriosum atcc domain"/>
    <property type="match status" value="1"/>
</dbReference>
<dbReference type="RefSeq" id="WP_213412194.1">
    <property type="nucleotide sequence ID" value="NZ_BOVK01000027.1"/>
</dbReference>
<comment type="caution">
    <text evidence="3">The sequence shown here is derived from an EMBL/GenBank/DDBJ whole genome shotgun (WGS) entry which is preliminary data.</text>
</comment>
<dbReference type="InterPro" id="IPR038548">
    <property type="entry name" value="SporV_AA_N_sf"/>
</dbReference>
<keyword evidence="1" id="KW-0472">Membrane</keyword>